<dbReference type="PROSITE" id="PS00211">
    <property type="entry name" value="ABC_TRANSPORTER_1"/>
    <property type="match status" value="1"/>
</dbReference>
<dbReference type="PANTHER" id="PTHR24220:SF86">
    <property type="entry name" value="ABC TRANSPORTER ABCH.1"/>
    <property type="match status" value="1"/>
</dbReference>
<dbReference type="PANTHER" id="PTHR24220">
    <property type="entry name" value="IMPORT ATP-BINDING PROTEIN"/>
    <property type="match status" value="1"/>
</dbReference>
<dbReference type="SMART" id="SM00382">
    <property type="entry name" value="AAA"/>
    <property type="match status" value="1"/>
</dbReference>
<reference evidence="5" key="1">
    <citation type="submission" date="2020-09" db="EMBL/GenBank/DDBJ databases">
        <title>A novel bacterium of genus Paenibacillus, isolated from South China Sea.</title>
        <authorList>
            <person name="Huang H."/>
            <person name="Mo K."/>
            <person name="Hu Y."/>
        </authorList>
    </citation>
    <scope>NUCLEOTIDE SEQUENCE</scope>
    <source>
        <strain evidence="5">IB182493</strain>
    </source>
</reference>
<organism evidence="5 6">
    <name type="scientific">Paenibacillus arenilitoris</name>
    <dbReference type="NCBI Taxonomy" id="2772299"/>
    <lineage>
        <taxon>Bacteria</taxon>
        <taxon>Bacillati</taxon>
        <taxon>Bacillota</taxon>
        <taxon>Bacilli</taxon>
        <taxon>Bacillales</taxon>
        <taxon>Paenibacillaceae</taxon>
        <taxon>Paenibacillus</taxon>
    </lineage>
</organism>
<name>A0A927CFC6_9BACL</name>
<evidence type="ECO:0000313" key="6">
    <source>
        <dbReference type="Proteomes" id="UP000632125"/>
    </source>
</evidence>
<dbReference type="GO" id="GO:0005886">
    <property type="term" value="C:plasma membrane"/>
    <property type="evidence" value="ECO:0007669"/>
    <property type="project" value="TreeGrafter"/>
</dbReference>
<dbReference type="EMBL" id="JACXIY010000001">
    <property type="protein sequence ID" value="MBD2867044.1"/>
    <property type="molecule type" value="Genomic_DNA"/>
</dbReference>
<dbReference type="Gene3D" id="3.40.50.300">
    <property type="entry name" value="P-loop containing nucleotide triphosphate hydrolases"/>
    <property type="match status" value="1"/>
</dbReference>
<dbReference type="GO" id="GO:0022857">
    <property type="term" value="F:transmembrane transporter activity"/>
    <property type="evidence" value="ECO:0007669"/>
    <property type="project" value="TreeGrafter"/>
</dbReference>
<gene>
    <name evidence="5" type="ORF">IDH41_00530</name>
</gene>
<evidence type="ECO:0000313" key="5">
    <source>
        <dbReference type="EMBL" id="MBD2867044.1"/>
    </source>
</evidence>
<sequence length="232" mass="25624">MMELQDINKLYPGVEPLHILKNIQLTVRHGEFLAIVGQSGSGKSTLMNVMGLLDIATTGAYRFEGVDVSGLTDEKISKLRSRKIGFVFQQFNLLPRLSALENVEIPMIYAGIGRKERREKAMQLLEQLGLAERAKHRPSKLSGGQQQRVAIARALANSPTLILADEPTGALDTTTGLEVLHTLVQLNEQGNTIILITHDLTVASYAQRLITLKDGVIISDERLQTIHKPQKL</sequence>
<accession>A0A927CFC6</accession>
<dbReference type="InterPro" id="IPR003439">
    <property type="entry name" value="ABC_transporter-like_ATP-bd"/>
</dbReference>
<proteinExistence type="predicted"/>
<protein>
    <submittedName>
        <fullName evidence="5">ABC transporter ATP-binding protein</fullName>
    </submittedName>
</protein>
<evidence type="ECO:0000256" key="3">
    <source>
        <dbReference type="ARBA" id="ARBA00022840"/>
    </source>
</evidence>
<dbReference type="FunFam" id="3.40.50.300:FF:000032">
    <property type="entry name" value="Export ABC transporter ATP-binding protein"/>
    <property type="match status" value="1"/>
</dbReference>
<evidence type="ECO:0000259" key="4">
    <source>
        <dbReference type="PROSITE" id="PS50893"/>
    </source>
</evidence>
<comment type="caution">
    <text evidence="5">The sequence shown here is derived from an EMBL/GenBank/DDBJ whole genome shotgun (WGS) entry which is preliminary data.</text>
</comment>
<dbReference type="GO" id="GO:0005524">
    <property type="term" value="F:ATP binding"/>
    <property type="evidence" value="ECO:0007669"/>
    <property type="project" value="UniProtKB-KW"/>
</dbReference>
<dbReference type="InterPro" id="IPR017911">
    <property type="entry name" value="MacB-like_ATP-bd"/>
</dbReference>
<dbReference type="AlphaFoldDB" id="A0A927CFC6"/>
<dbReference type="InterPro" id="IPR015854">
    <property type="entry name" value="ABC_transpr_LolD-like"/>
</dbReference>
<keyword evidence="1" id="KW-0813">Transport</keyword>
<keyword evidence="6" id="KW-1185">Reference proteome</keyword>
<dbReference type="CDD" id="cd03255">
    <property type="entry name" value="ABC_MJ0796_LolCDE_FtsE"/>
    <property type="match status" value="1"/>
</dbReference>
<dbReference type="InterPro" id="IPR017871">
    <property type="entry name" value="ABC_transporter-like_CS"/>
</dbReference>
<keyword evidence="3 5" id="KW-0067">ATP-binding</keyword>
<dbReference type="InterPro" id="IPR003593">
    <property type="entry name" value="AAA+_ATPase"/>
</dbReference>
<evidence type="ECO:0000256" key="1">
    <source>
        <dbReference type="ARBA" id="ARBA00022448"/>
    </source>
</evidence>
<dbReference type="InterPro" id="IPR027417">
    <property type="entry name" value="P-loop_NTPase"/>
</dbReference>
<keyword evidence="2" id="KW-0547">Nucleotide-binding</keyword>
<dbReference type="Proteomes" id="UP000632125">
    <property type="component" value="Unassembled WGS sequence"/>
</dbReference>
<dbReference type="GO" id="GO:0016887">
    <property type="term" value="F:ATP hydrolysis activity"/>
    <property type="evidence" value="ECO:0007669"/>
    <property type="project" value="InterPro"/>
</dbReference>
<evidence type="ECO:0000256" key="2">
    <source>
        <dbReference type="ARBA" id="ARBA00022741"/>
    </source>
</evidence>
<dbReference type="GO" id="GO:0098796">
    <property type="term" value="C:membrane protein complex"/>
    <property type="evidence" value="ECO:0007669"/>
    <property type="project" value="UniProtKB-ARBA"/>
</dbReference>
<dbReference type="PROSITE" id="PS50893">
    <property type="entry name" value="ABC_TRANSPORTER_2"/>
    <property type="match status" value="1"/>
</dbReference>
<feature type="domain" description="ABC transporter" evidence="4">
    <location>
        <begin position="2"/>
        <end position="232"/>
    </location>
</feature>
<dbReference type="Pfam" id="PF00005">
    <property type="entry name" value="ABC_tran"/>
    <property type="match status" value="1"/>
</dbReference>
<dbReference type="SUPFAM" id="SSF52540">
    <property type="entry name" value="P-loop containing nucleoside triphosphate hydrolases"/>
    <property type="match status" value="1"/>
</dbReference>